<dbReference type="AlphaFoldDB" id="J5T5R8"/>
<evidence type="ECO:0000313" key="2">
    <source>
        <dbReference type="Proteomes" id="UP000002748"/>
    </source>
</evidence>
<reference evidence="1 2" key="1">
    <citation type="journal article" date="2012" name="Eukaryot. Cell">
        <title>Draft genome sequence of CBS 2479, the standard type strain of Trichosporon asahii.</title>
        <authorList>
            <person name="Yang R.Y."/>
            <person name="Li H.T."/>
            <person name="Zhu H."/>
            <person name="Zhou G.P."/>
            <person name="Wang M."/>
            <person name="Wang L."/>
        </authorList>
    </citation>
    <scope>NUCLEOTIDE SEQUENCE [LARGE SCALE GENOMIC DNA]</scope>
    <source>
        <strain evidence="2">ATCC 90039 / CBS 2479 / JCM 2466 / KCTC 7840 / NCYC 2677 / UAMH 7654</strain>
    </source>
</reference>
<comment type="caution">
    <text evidence="1">The sequence shown here is derived from an EMBL/GenBank/DDBJ whole genome shotgun (WGS) entry which is preliminary data.</text>
</comment>
<evidence type="ECO:0008006" key="3">
    <source>
        <dbReference type="Google" id="ProtNLM"/>
    </source>
</evidence>
<name>J5T5R8_TRIAS</name>
<proteinExistence type="predicted"/>
<protein>
    <recommendedName>
        <fullName evidence="3">F-box domain-containing protein</fullName>
    </recommendedName>
</protein>
<gene>
    <name evidence="1" type="ORF">A1Q1_01523</name>
</gene>
<sequence length="362" mass="41347">MSASAQRPTRIGDQHVPHIIDSILDLTLEDDLLNVRPVCKHWRELADRDNARHLALDLSLPPEEPQLNLDIEDEDDMPPNQTYVWEFSAVRHPMPYLYWPLAHALESVPNPSGTIDVKPWVDIKTEARMIDVLDPVEFVGGRVSLDMFSGLDTVRFRQEKYRSAGFEAHHLLPHVRRIIFSDGPYGEARAHRVPRELPEIDCPVRQEGGECSRPHIQKIVVNCRTPVFAHGSGYHIQESVEELVIIFHGWAVVPRHNREHPDGHGGRPCDARSDVRPLIFTALKAGARVTIVNADLRDFKTGRNRSNIDNGMTLWHEELVADARDTHRLSEKQIGRMANVSIKEYKARVGEEEWRIETMTDV</sequence>
<dbReference type="VEuPathDB" id="FungiDB:A1Q1_01523"/>
<dbReference type="EMBL" id="ALBS01000173">
    <property type="protein sequence ID" value="EJT49321.1"/>
    <property type="molecule type" value="Genomic_DNA"/>
</dbReference>
<dbReference type="RefSeq" id="XP_014180037.1">
    <property type="nucleotide sequence ID" value="XM_014324562.1"/>
</dbReference>
<dbReference type="Proteomes" id="UP000002748">
    <property type="component" value="Unassembled WGS sequence"/>
</dbReference>
<dbReference type="HOGENOM" id="CLU_723988_0_0_1"/>
<accession>J5T5R8</accession>
<evidence type="ECO:0000313" key="1">
    <source>
        <dbReference type="EMBL" id="EJT49321.1"/>
    </source>
</evidence>
<organism evidence="1 2">
    <name type="scientific">Trichosporon asahii var. asahii (strain ATCC 90039 / CBS 2479 / JCM 2466 / KCTC 7840 / NBRC 103889/ NCYC 2677 / UAMH 7654)</name>
    <name type="common">Yeast</name>
    <dbReference type="NCBI Taxonomy" id="1186058"/>
    <lineage>
        <taxon>Eukaryota</taxon>
        <taxon>Fungi</taxon>
        <taxon>Dikarya</taxon>
        <taxon>Basidiomycota</taxon>
        <taxon>Agaricomycotina</taxon>
        <taxon>Tremellomycetes</taxon>
        <taxon>Trichosporonales</taxon>
        <taxon>Trichosporonaceae</taxon>
        <taxon>Trichosporon</taxon>
    </lineage>
</organism>
<dbReference type="GeneID" id="25985037"/>
<dbReference type="KEGG" id="tasa:A1Q1_01523"/>